<dbReference type="AlphaFoldDB" id="A0A848BYG6"/>
<evidence type="ECO:0000256" key="1">
    <source>
        <dbReference type="ARBA" id="ARBA00022729"/>
    </source>
</evidence>
<dbReference type="Proteomes" id="UP001605989">
    <property type="component" value="Unassembled WGS sequence"/>
</dbReference>
<comment type="caution">
    <text evidence="5">The sequence shown here is derived from an EMBL/GenBank/DDBJ whole genome shotgun (WGS) entry which is preliminary data.</text>
</comment>
<evidence type="ECO:0000259" key="3">
    <source>
        <dbReference type="Pfam" id="PF13505"/>
    </source>
</evidence>
<name>A0A848BYG6_9FIRM</name>
<accession>A0A848BYG6</accession>
<proteinExistence type="predicted"/>
<feature type="signal peptide" evidence="2">
    <location>
        <begin position="1"/>
        <end position="22"/>
    </location>
</feature>
<gene>
    <name evidence="4" type="ORF">ACGTZG_10325</name>
    <name evidence="5" type="ORF">HF872_05605</name>
</gene>
<dbReference type="InterPro" id="IPR027385">
    <property type="entry name" value="Beta-barrel_OMP"/>
</dbReference>
<dbReference type="SUPFAM" id="SSF56935">
    <property type="entry name" value="Porins"/>
    <property type="match status" value="1"/>
</dbReference>
<dbReference type="OrthoDB" id="1624886at2"/>
<protein>
    <submittedName>
        <fullName evidence="4">Outer membrane beta-barrel protein</fullName>
    </submittedName>
    <submittedName>
        <fullName evidence="5">Porin family protein</fullName>
    </submittedName>
</protein>
<dbReference type="RefSeq" id="WP_075582101.1">
    <property type="nucleotide sequence ID" value="NZ_CP011940.1"/>
</dbReference>
<sequence>MKKVMLIGALIAAVSIGSVACAAPNKNPQAGDLKANVNYGFDQKEGGRSAHSRFSGGDVTYTINDKVDVQYVNNYTKGDDGDKLNEHYLQGVYRFTPYVSAYGGMSYVKADTYRDQHFYGYQVGLKGQIPIGERWQGFASVGVGDDVNSYSVGLGYDITKDWDAHIMYRRADIDVDNYDDTVKGWQIGMGYKF</sequence>
<dbReference type="EMBL" id="JABAFG010000007">
    <property type="protein sequence ID" value="NME28097.1"/>
    <property type="molecule type" value="Genomic_DNA"/>
</dbReference>
<evidence type="ECO:0000256" key="2">
    <source>
        <dbReference type="SAM" id="SignalP"/>
    </source>
</evidence>
<dbReference type="GO" id="GO:0044384">
    <property type="term" value="C:host outer membrane"/>
    <property type="evidence" value="ECO:0007669"/>
    <property type="project" value="InterPro"/>
</dbReference>
<keyword evidence="7" id="KW-1185">Reference proteome</keyword>
<dbReference type="PROSITE" id="PS00695">
    <property type="entry name" value="ENT_VIR_OMP_2"/>
    <property type="match status" value="1"/>
</dbReference>
<dbReference type="Gene3D" id="2.40.160.10">
    <property type="entry name" value="Porin"/>
    <property type="match status" value="1"/>
</dbReference>
<organism evidence="5 6">
    <name type="scientific">Megasphaera hexanoica</name>
    <dbReference type="NCBI Taxonomy" id="1675036"/>
    <lineage>
        <taxon>Bacteria</taxon>
        <taxon>Bacillati</taxon>
        <taxon>Bacillota</taxon>
        <taxon>Negativicutes</taxon>
        <taxon>Veillonellales</taxon>
        <taxon>Veillonellaceae</taxon>
        <taxon>Megasphaera</taxon>
    </lineage>
</organism>
<dbReference type="Proteomes" id="UP000591071">
    <property type="component" value="Unassembled WGS sequence"/>
</dbReference>
<evidence type="ECO:0000313" key="4">
    <source>
        <dbReference type="EMBL" id="MFG6273586.1"/>
    </source>
</evidence>
<evidence type="ECO:0000313" key="6">
    <source>
        <dbReference type="Proteomes" id="UP000591071"/>
    </source>
</evidence>
<evidence type="ECO:0000313" key="5">
    <source>
        <dbReference type="EMBL" id="NME28097.1"/>
    </source>
</evidence>
<dbReference type="InterPro" id="IPR023614">
    <property type="entry name" value="Porin_dom_sf"/>
</dbReference>
<evidence type="ECO:0000313" key="7">
    <source>
        <dbReference type="Proteomes" id="UP001605989"/>
    </source>
</evidence>
<dbReference type="EMBL" id="JBIEKR010000008">
    <property type="protein sequence ID" value="MFG6273586.1"/>
    <property type="molecule type" value="Genomic_DNA"/>
</dbReference>
<feature type="domain" description="Outer membrane protein beta-barrel" evidence="3">
    <location>
        <begin position="10"/>
        <end position="193"/>
    </location>
</feature>
<dbReference type="InterPro" id="IPR000758">
    <property type="entry name" value="Enterovir_OMP"/>
</dbReference>
<feature type="chain" id="PRO_5032775687" evidence="2">
    <location>
        <begin position="23"/>
        <end position="193"/>
    </location>
</feature>
<reference evidence="4 7" key="2">
    <citation type="submission" date="2024-10" db="EMBL/GenBank/DDBJ databases">
        <authorList>
            <person name="Sang B.-I."/>
            <person name="Prabhaharan D."/>
        </authorList>
    </citation>
    <scope>NUCLEOTIDE SEQUENCE [LARGE SCALE GENOMIC DNA]</scope>
    <source>
        <strain evidence="4 7">MH</strain>
    </source>
</reference>
<keyword evidence="1 2" id="KW-0732">Signal</keyword>
<dbReference type="PROSITE" id="PS51257">
    <property type="entry name" value="PROKAR_LIPOPROTEIN"/>
    <property type="match status" value="1"/>
</dbReference>
<dbReference type="Pfam" id="PF13505">
    <property type="entry name" value="OMP_b-brl"/>
    <property type="match status" value="1"/>
</dbReference>
<reference evidence="5 6" key="1">
    <citation type="submission" date="2020-04" db="EMBL/GenBank/DDBJ databases">
        <authorList>
            <person name="Hitch T.C.A."/>
            <person name="Wylensek D."/>
            <person name="Clavel T."/>
        </authorList>
    </citation>
    <scope>NUCLEOTIDE SEQUENCE [LARGE SCALE GENOMIC DNA]</scope>
    <source>
        <strain evidence="5 6">Oil-RF-744-FAT-WT-6-1</strain>
    </source>
</reference>
<dbReference type="KEGG" id="mhw:ACT01_00295"/>